<dbReference type="InterPro" id="IPR019823">
    <property type="entry name" value="Mechanosensitive_channel_CS"/>
</dbReference>
<reference evidence="11 12" key="1">
    <citation type="submission" date="2020-01" db="EMBL/GenBank/DDBJ databases">
        <authorList>
            <person name="Kim M.K."/>
        </authorList>
    </citation>
    <scope>NUCLEOTIDE SEQUENCE [LARGE SCALE GENOMIC DNA]</scope>
    <source>
        <strain evidence="11 12">172606-1</strain>
    </source>
</reference>
<dbReference type="InterPro" id="IPR036019">
    <property type="entry name" value="MscL_channel"/>
</dbReference>
<evidence type="ECO:0000256" key="5">
    <source>
        <dbReference type="ARBA" id="ARBA00022692"/>
    </source>
</evidence>
<evidence type="ECO:0000256" key="2">
    <source>
        <dbReference type="ARBA" id="ARBA00007254"/>
    </source>
</evidence>
<evidence type="ECO:0000256" key="6">
    <source>
        <dbReference type="ARBA" id="ARBA00022989"/>
    </source>
</evidence>
<dbReference type="RefSeq" id="WP_162445703.1">
    <property type="nucleotide sequence ID" value="NZ_CP048222.1"/>
</dbReference>
<name>A0A6C0GNV6_9BACT</name>
<evidence type="ECO:0000256" key="7">
    <source>
        <dbReference type="ARBA" id="ARBA00023065"/>
    </source>
</evidence>
<feature type="transmembrane region" description="Helical" evidence="10">
    <location>
        <begin position="87"/>
        <end position="111"/>
    </location>
</feature>
<keyword evidence="4 10" id="KW-1003">Cell membrane</keyword>
<dbReference type="HAMAP" id="MF_00115">
    <property type="entry name" value="MscL"/>
    <property type="match status" value="1"/>
</dbReference>
<keyword evidence="6 10" id="KW-1133">Transmembrane helix</keyword>
<dbReference type="AlphaFoldDB" id="A0A6C0GNV6"/>
<dbReference type="Gene3D" id="1.10.1200.120">
    <property type="entry name" value="Large-conductance mechanosensitive channel, MscL, domain 1"/>
    <property type="match status" value="1"/>
</dbReference>
<dbReference type="PROSITE" id="PS01327">
    <property type="entry name" value="MSCL"/>
    <property type="match status" value="1"/>
</dbReference>
<evidence type="ECO:0000313" key="11">
    <source>
        <dbReference type="EMBL" id="QHT69719.1"/>
    </source>
</evidence>
<sequence length="156" mass="16990">MSILKDFREFAMRGNVVDLAVGVIIGAAFGQIVNSVVKDLIMPLVGIAGSVDFTNKYLPLSDKVRSAMNLPDGSVLGLEKARELGPVFAYGNFITVLINFIILAFIIFLLVRAMNNLMKKKVEAPAVPPAPTKEEVLLTEMRDSLRQIATNGRIVS</sequence>
<comment type="subunit">
    <text evidence="10">Homopentamer.</text>
</comment>
<evidence type="ECO:0000256" key="10">
    <source>
        <dbReference type="HAMAP-Rule" id="MF_00115"/>
    </source>
</evidence>
<dbReference type="NCBIfam" id="NF001843">
    <property type="entry name" value="PRK00567.1-4"/>
    <property type="match status" value="1"/>
</dbReference>
<organism evidence="11 12">
    <name type="scientific">Rhodocytophaga rosea</name>
    <dbReference type="NCBI Taxonomy" id="2704465"/>
    <lineage>
        <taxon>Bacteria</taxon>
        <taxon>Pseudomonadati</taxon>
        <taxon>Bacteroidota</taxon>
        <taxon>Cytophagia</taxon>
        <taxon>Cytophagales</taxon>
        <taxon>Rhodocytophagaceae</taxon>
        <taxon>Rhodocytophaga</taxon>
    </lineage>
</organism>
<dbReference type="Proteomes" id="UP000480178">
    <property type="component" value="Chromosome"/>
</dbReference>
<proteinExistence type="inferred from homology"/>
<dbReference type="SUPFAM" id="SSF81330">
    <property type="entry name" value="Gated mechanosensitive channel"/>
    <property type="match status" value="1"/>
</dbReference>
<feature type="transmembrane region" description="Helical" evidence="10">
    <location>
        <begin position="12"/>
        <end position="33"/>
    </location>
</feature>
<evidence type="ECO:0000256" key="4">
    <source>
        <dbReference type="ARBA" id="ARBA00022475"/>
    </source>
</evidence>
<keyword evidence="5 10" id="KW-0812">Transmembrane</keyword>
<protein>
    <recommendedName>
        <fullName evidence="10">Large-conductance mechanosensitive channel</fullName>
    </recommendedName>
</protein>
<gene>
    <name evidence="10 11" type="primary">mscL</name>
    <name evidence="11" type="ORF">GXP67_25265</name>
</gene>
<accession>A0A6C0GNV6</accession>
<keyword evidence="8 10" id="KW-0472">Membrane</keyword>
<evidence type="ECO:0000313" key="12">
    <source>
        <dbReference type="Proteomes" id="UP000480178"/>
    </source>
</evidence>
<keyword evidence="9 10" id="KW-0407">Ion channel</keyword>
<dbReference type="KEGG" id="rhoz:GXP67_25265"/>
<comment type="similarity">
    <text evidence="2 10">Belongs to the MscL family.</text>
</comment>
<dbReference type="InterPro" id="IPR001185">
    <property type="entry name" value="MS_channel"/>
</dbReference>
<keyword evidence="12" id="KW-1185">Reference proteome</keyword>
<comment type="function">
    <text evidence="10">Channel that opens in response to stretch forces in the membrane lipid bilayer. May participate in the regulation of osmotic pressure changes within the cell.</text>
</comment>
<evidence type="ECO:0000256" key="8">
    <source>
        <dbReference type="ARBA" id="ARBA00023136"/>
    </source>
</evidence>
<dbReference type="GO" id="GO:0005886">
    <property type="term" value="C:plasma membrane"/>
    <property type="evidence" value="ECO:0007669"/>
    <property type="project" value="UniProtKB-SubCell"/>
</dbReference>
<keyword evidence="7 10" id="KW-0406">Ion transport</keyword>
<dbReference type="InterPro" id="IPR037673">
    <property type="entry name" value="MSC/AndL"/>
</dbReference>
<comment type="subcellular location">
    <subcellularLocation>
        <location evidence="1 10">Cell membrane</location>
        <topology evidence="1 10">Multi-pass membrane protein</topology>
    </subcellularLocation>
</comment>
<dbReference type="PRINTS" id="PR01264">
    <property type="entry name" value="MECHCHANNEL"/>
</dbReference>
<keyword evidence="3 10" id="KW-0813">Transport</keyword>
<dbReference type="PANTHER" id="PTHR30266:SF2">
    <property type="entry name" value="LARGE-CONDUCTANCE MECHANOSENSITIVE CHANNEL"/>
    <property type="match status" value="1"/>
</dbReference>
<evidence type="ECO:0000256" key="1">
    <source>
        <dbReference type="ARBA" id="ARBA00004651"/>
    </source>
</evidence>
<dbReference type="PANTHER" id="PTHR30266">
    <property type="entry name" value="MECHANOSENSITIVE CHANNEL MSCL"/>
    <property type="match status" value="1"/>
</dbReference>
<dbReference type="Pfam" id="PF01741">
    <property type="entry name" value="MscL"/>
    <property type="match status" value="1"/>
</dbReference>
<dbReference type="GO" id="GO:0008381">
    <property type="term" value="F:mechanosensitive monoatomic ion channel activity"/>
    <property type="evidence" value="ECO:0007669"/>
    <property type="project" value="UniProtKB-UniRule"/>
</dbReference>
<dbReference type="NCBIfam" id="TIGR00220">
    <property type="entry name" value="mscL"/>
    <property type="match status" value="1"/>
</dbReference>
<evidence type="ECO:0000256" key="9">
    <source>
        <dbReference type="ARBA" id="ARBA00023303"/>
    </source>
</evidence>
<dbReference type="NCBIfam" id="NF010557">
    <property type="entry name" value="PRK13952.1"/>
    <property type="match status" value="1"/>
</dbReference>
<dbReference type="EMBL" id="CP048222">
    <property type="protein sequence ID" value="QHT69719.1"/>
    <property type="molecule type" value="Genomic_DNA"/>
</dbReference>
<evidence type="ECO:0000256" key="3">
    <source>
        <dbReference type="ARBA" id="ARBA00022448"/>
    </source>
</evidence>